<protein>
    <submittedName>
        <fullName evidence="6">Protein-S-isoprenylcysteine methyltransferase</fullName>
    </submittedName>
</protein>
<comment type="subcellular location">
    <subcellularLocation>
        <location evidence="1">Endomembrane system</location>
        <topology evidence="1">Multi-pass membrane protein</topology>
    </subcellularLocation>
</comment>
<feature type="transmembrane region" description="Helical" evidence="5">
    <location>
        <begin position="133"/>
        <end position="162"/>
    </location>
</feature>
<dbReference type="GO" id="GO:0008168">
    <property type="term" value="F:methyltransferase activity"/>
    <property type="evidence" value="ECO:0007669"/>
    <property type="project" value="UniProtKB-KW"/>
</dbReference>
<evidence type="ECO:0000313" key="6">
    <source>
        <dbReference type="EMBL" id="GAT06886.1"/>
    </source>
</evidence>
<dbReference type="InterPro" id="IPR007318">
    <property type="entry name" value="Phopholipid_MeTrfase"/>
</dbReference>
<dbReference type="Pfam" id="PF04191">
    <property type="entry name" value="PEMT"/>
    <property type="match status" value="1"/>
</dbReference>
<gene>
    <name evidence="6" type="ORF">RMCN_0019</name>
</gene>
<evidence type="ECO:0000313" key="7">
    <source>
        <dbReference type="Proteomes" id="UP000069773"/>
    </source>
</evidence>
<evidence type="ECO:0000256" key="2">
    <source>
        <dbReference type="ARBA" id="ARBA00022692"/>
    </source>
</evidence>
<dbReference type="GO" id="GO:0032259">
    <property type="term" value="P:methylation"/>
    <property type="evidence" value="ECO:0007669"/>
    <property type="project" value="UniProtKB-KW"/>
</dbReference>
<keyword evidence="3 5" id="KW-1133">Transmembrane helix</keyword>
<keyword evidence="4 5" id="KW-0472">Membrane</keyword>
<evidence type="ECO:0000256" key="4">
    <source>
        <dbReference type="ARBA" id="ARBA00023136"/>
    </source>
</evidence>
<name>A0ABQ0KBH8_MYCNV</name>
<dbReference type="EMBL" id="BCTA01000001">
    <property type="protein sequence ID" value="GAT06886.1"/>
    <property type="molecule type" value="Genomic_DNA"/>
</dbReference>
<keyword evidence="2 5" id="KW-0812">Transmembrane</keyword>
<evidence type="ECO:0000256" key="5">
    <source>
        <dbReference type="SAM" id="Phobius"/>
    </source>
</evidence>
<reference evidence="6 7" key="1">
    <citation type="journal article" date="2016" name="Genome Announc.">
        <title>Draft Genome Sequences of Five Rapidly Growing Mycobacterium Species, M. thermoresistibile, M. fortuitum subsp. acetamidolyticum, M. canariasense, M. brisbanense, and M. novocastrense.</title>
        <authorList>
            <person name="Katahira K."/>
            <person name="Ogura Y."/>
            <person name="Gotoh Y."/>
            <person name="Hayashi T."/>
        </authorList>
    </citation>
    <scope>NUCLEOTIDE SEQUENCE [LARGE SCALE GENOMIC DNA]</scope>
    <source>
        <strain evidence="6 7">JCM18114</strain>
    </source>
</reference>
<feature type="transmembrane region" description="Helical" evidence="5">
    <location>
        <begin position="84"/>
        <end position="104"/>
    </location>
</feature>
<dbReference type="Gene3D" id="1.20.120.1630">
    <property type="match status" value="1"/>
</dbReference>
<evidence type="ECO:0000256" key="1">
    <source>
        <dbReference type="ARBA" id="ARBA00004127"/>
    </source>
</evidence>
<evidence type="ECO:0000256" key="3">
    <source>
        <dbReference type="ARBA" id="ARBA00022989"/>
    </source>
</evidence>
<dbReference type="RefSeq" id="WP_067386355.1">
    <property type="nucleotide sequence ID" value="NZ_BCTA01000001.1"/>
</dbReference>
<accession>A0ABQ0KBH8</accession>
<dbReference type="PANTHER" id="PTHR12714:SF9">
    <property type="entry name" value="PROTEIN-S-ISOPRENYLCYSTEINE O-METHYLTRANSFERASE"/>
    <property type="match status" value="1"/>
</dbReference>
<keyword evidence="6" id="KW-0808">Transferase</keyword>
<proteinExistence type="predicted"/>
<keyword evidence="7" id="KW-1185">Reference proteome</keyword>
<dbReference type="Proteomes" id="UP000069773">
    <property type="component" value="Unassembled WGS sequence"/>
</dbReference>
<comment type="caution">
    <text evidence="6">The sequence shown here is derived from an EMBL/GenBank/DDBJ whole genome shotgun (WGS) entry which is preliminary data.</text>
</comment>
<feature type="transmembrane region" description="Helical" evidence="5">
    <location>
        <begin position="46"/>
        <end position="72"/>
    </location>
</feature>
<keyword evidence="6" id="KW-0489">Methyltransferase</keyword>
<sequence length="223" mass="23671">MMAIAALVLFAVMMLVLGAGRRHIQLRRTGDSGNRRTWCPDGSLEWWALAGADLGYLLVGVGAPLADVAGLAPLAVMDHPLGRGLGVAVAVLGILLALVAQLSLGDSWRIGIDETERTPLVTTGAFGVVRNPIFTAAIVAFCGLALMVPNLVAVAGVAVMLIGIQVQVRLAEEPYLRRVHGPAYTDYASRVGRFLPGLGRLQREHDTRRGAATRSHHNDDARG</sequence>
<organism evidence="6 7">
    <name type="scientific">Mycolicibacterium novocastrense</name>
    <name type="common">Mycobacterium novocastrense</name>
    <dbReference type="NCBI Taxonomy" id="59813"/>
    <lineage>
        <taxon>Bacteria</taxon>
        <taxon>Bacillati</taxon>
        <taxon>Actinomycetota</taxon>
        <taxon>Actinomycetes</taxon>
        <taxon>Mycobacteriales</taxon>
        <taxon>Mycobacteriaceae</taxon>
        <taxon>Mycolicibacterium</taxon>
    </lineage>
</organism>
<dbReference type="PANTHER" id="PTHR12714">
    <property type="entry name" value="PROTEIN-S ISOPRENYLCYSTEINE O-METHYLTRANSFERASE"/>
    <property type="match status" value="1"/>
</dbReference>